<protein>
    <submittedName>
        <fullName evidence="4">Conjugal transfer protein</fullName>
    </submittedName>
</protein>
<keyword evidence="5" id="KW-1185">Reference proteome</keyword>
<dbReference type="Proteomes" id="UP000831019">
    <property type="component" value="Plasmid pDSM109990_a"/>
</dbReference>
<dbReference type="InterPro" id="IPR050921">
    <property type="entry name" value="T4SS_GSP_E_ATPase"/>
</dbReference>
<dbReference type="CDD" id="cd01130">
    <property type="entry name" value="VirB11-like_ATPase"/>
    <property type="match status" value="1"/>
</dbReference>
<proteinExistence type="inferred from homology"/>
<dbReference type="Gene3D" id="3.30.450.380">
    <property type="match status" value="1"/>
</dbReference>
<evidence type="ECO:0000256" key="2">
    <source>
        <dbReference type="SAM" id="MobiDB-lite"/>
    </source>
</evidence>
<dbReference type="InterPro" id="IPR027417">
    <property type="entry name" value="P-loop_NTPase"/>
</dbReference>
<feature type="domain" description="Bacterial type II secretion system protein E" evidence="3">
    <location>
        <begin position="165"/>
        <end position="443"/>
    </location>
</feature>
<keyword evidence="4" id="KW-0614">Plasmid</keyword>
<reference evidence="5" key="1">
    <citation type="journal article" date="2022" name="Microorganisms">
        <title>Beyond the ABCs#Discovery of Three New Plasmid Types in Rhodobacterales (RepQ, RepY, RepW).</title>
        <authorList>
            <person name="Freese H.M."/>
            <person name="Ringel V."/>
            <person name="Overmann J."/>
            <person name="Petersen J."/>
        </authorList>
    </citation>
    <scope>NUCLEOTIDE SEQUENCE [LARGE SCALE GENOMIC DNA]</scope>
    <source>
        <strain evidence="5">DSM 109990</strain>
        <plasmid evidence="5">pDSM109990_a</plasmid>
    </source>
</reference>
<dbReference type="InterPro" id="IPR001482">
    <property type="entry name" value="T2SS/T4SS_dom"/>
</dbReference>
<evidence type="ECO:0000256" key="1">
    <source>
        <dbReference type="ARBA" id="ARBA00006611"/>
    </source>
</evidence>
<geneLocation type="plasmid" evidence="4 5">
    <name>pDSM109990_a</name>
</geneLocation>
<evidence type="ECO:0000259" key="3">
    <source>
        <dbReference type="Pfam" id="PF00437"/>
    </source>
</evidence>
<gene>
    <name evidence="4" type="ORF">DSM109990_03459</name>
</gene>
<comment type="similarity">
    <text evidence="1">Belongs to the GSP E family.</text>
</comment>
<dbReference type="PANTHER" id="PTHR30486">
    <property type="entry name" value="TWITCHING MOTILITY PROTEIN PILT"/>
    <property type="match status" value="1"/>
</dbReference>
<feature type="region of interest" description="Disordered" evidence="2">
    <location>
        <begin position="66"/>
        <end position="88"/>
    </location>
</feature>
<sequence length="516" mass="56444">MTLTKSFPDQKTPSIPAELLQKINALISSGAEPGPHVVSRAIDWYEAQTGQEIPIDEQRELVRSLSEKASALSEPEPGALPDTSAHPARSASLAGFDRHLNSLSQRVMPEIMALLDLTELASGPDDLQRETIARAVRSVSRKQKLELNGAESTQLVEYVLDDMMGFGPLERLLADDTISDIMVNGSKQVYIERNGQLELTGVTFRDNQHVLNIATRIVSLAGRRVDETTPLVDARLPDGSRINVTIPPLALKGPTLTIRKFPKGELQLADLVARDSLSSPMAEFLRLAAKMRLNILISGGTGSGKTTLLNAISGEISEAERIVTIEDAAELRLQQPHVVSLETRPPSIEGLGEITMRHLFRNTLRMRPDRIIIGEVRSEEALDLLQAMNTGHDGSMSTLHANSPREALTRLESMIAMSGTALPSEFVRQQISSAIDLVVQISRMRDGVRRITSICEIVGAEGNTLSMQELFCFTPDLTRAGETIIGEFQATGSTPYFTTRAAEMGLESTLRRTLEI</sequence>
<evidence type="ECO:0000313" key="5">
    <source>
        <dbReference type="Proteomes" id="UP000831019"/>
    </source>
</evidence>
<dbReference type="SUPFAM" id="SSF52540">
    <property type="entry name" value="P-loop containing nucleoside triphosphate hydrolases"/>
    <property type="match status" value="1"/>
</dbReference>
<accession>A0ABY3ZR00</accession>
<dbReference type="Gene3D" id="3.40.50.300">
    <property type="entry name" value="P-loop containing nucleotide triphosphate hydrolases"/>
    <property type="match status" value="1"/>
</dbReference>
<dbReference type="EMBL" id="CP085145">
    <property type="protein sequence ID" value="UOA16575.1"/>
    <property type="molecule type" value="Genomic_DNA"/>
</dbReference>
<organism evidence="4 5">
    <name type="scientific">Sulfitobacter dubius</name>
    <dbReference type="NCBI Taxonomy" id="218673"/>
    <lineage>
        <taxon>Bacteria</taxon>
        <taxon>Pseudomonadati</taxon>
        <taxon>Pseudomonadota</taxon>
        <taxon>Alphaproteobacteria</taxon>
        <taxon>Rhodobacterales</taxon>
        <taxon>Roseobacteraceae</taxon>
        <taxon>Sulfitobacter</taxon>
    </lineage>
</organism>
<dbReference type="PANTHER" id="PTHR30486:SF15">
    <property type="entry name" value="TYPE II_IV SECRETION SYSTEM ATPASE"/>
    <property type="match status" value="1"/>
</dbReference>
<evidence type="ECO:0000313" key="4">
    <source>
        <dbReference type="EMBL" id="UOA16575.1"/>
    </source>
</evidence>
<dbReference type="Pfam" id="PF00437">
    <property type="entry name" value="T2SSE"/>
    <property type="match status" value="1"/>
</dbReference>
<name>A0ABY3ZR00_9RHOB</name>